<keyword evidence="2" id="KW-1185">Reference proteome</keyword>
<proteinExistence type="predicted"/>
<dbReference type="InterPro" id="IPR050563">
    <property type="entry name" value="4-hydroxybenzoyl-CoA_TE"/>
</dbReference>
<sequence length="168" mass="18478">MTTDFPAPAFSSEMVIEPAWIDYNGHLNMAYYSLLFDRGSEEIYGDLGLGAEYAAATGCTTFTGAIQIRYRRELHEGDRVRARLQLLDHDSKRFHFWQELYHVDGWLAATAETLGLHVDRSGPKVAPFPPEVSARLAAMKAAHDRLGWPAGAGKAIGIGIRRNSAGTG</sequence>
<dbReference type="PANTHER" id="PTHR31793:SF2">
    <property type="entry name" value="BLR1345 PROTEIN"/>
    <property type="match status" value="1"/>
</dbReference>
<dbReference type="CDD" id="cd00586">
    <property type="entry name" value="4HBT"/>
    <property type="match status" value="1"/>
</dbReference>
<dbReference type="InterPro" id="IPR029069">
    <property type="entry name" value="HotDog_dom_sf"/>
</dbReference>
<protein>
    <submittedName>
        <fullName evidence="1">(3S)-malyl-CoA thioesterase</fullName>
    </submittedName>
</protein>
<organism evidence="1 2">
    <name type="scientific">Pontibaca methylaminivorans</name>
    <dbReference type="NCBI Taxonomy" id="515897"/>
    <lineage>
        <taxon>Bacteria</taxon>
        <taxon>Pseudomonadati</taxon>
        <taxon>Pseudomonadota</taxon>
        <taxon>Alphaproteobacteria</taxon>
        <taxon>Rhodobacterales</taxon>
        <taxon>Roseobacteraceae</taxon>
        <taxon>Pontibaca</taxon>
    </lineage>
</organism>
<dbReference type="GO" id="GO:0047617">
    <property type="term" value="F:fatty acyl-CoA hydrolase activity"/>
    <property type="evidence" value="ECO:0007669"/>
    <property type="project" value="TreeGrafter"/>
</dbReference>
<dbReference type="STRING" id="515897.SAMN05421849_0546"/>
<name>A0A1R3WGN2_9RHOB</name>
<evidence type="ECO:0000313" key="2">
    <source>
        <dbReference type="Proteomes" id="UP000192455"/>
    </source>
</evidence>
<dbReference type="RefSeq" id="WP_076647050.1">
    <property type="nucleotide sequence ID" value="NZ_FTPS01000001.1"/>
</dbReference>
<reference evidence="1 2" key="1">
    <citation type="submission" date="2017-01" db="EMBL/GenBank/DDBJ databases">
        <authorList>
            <person name="Mah S.A."/>
            <person name="Swanson W.J."/>
            <person name="Moy G.W."/>
            <person name="Vacquier V.D."/>
        </authorList>
    </citation>
    <scope>NUCLEOTIDE SEQUENCE [LARGE SCALE GENOMIC DNA]</scope>
    <source>
        <strain evidence="1 2">DSM 21219</strain>
    </source>
</reference>
<dbReference type="SUPFAM" id="SSF54637">
    <property type="entry name" value="Thioesterase/thiol ester dehydrase-isomerase"/>
    <property type="match status" value="1"/>
</dbReference>
<accession>A0A1R3WGN2</accession>
<dbReference type="EMBL" id="FTPS01000001">
    <property type="protein sequence ID" value="SIT76576.1"/>
    <property type="molecule type" value="Genomic_DNA"/>
</dbReference>
<dbReference type="Proteomes" id="UP000192455">
    <property type="component" value="Unassembled WGS sequence"/>
</dbReference>
<dbReference type="AlphaFoldDB" id="A0A1R3WGN2"/>
<dbReference type="OrthoDB" id="9803287at2"/>
<dbReference type="PANTHER" id="PTHR31793">
    <property type="entry name" value="4-HYDROXYBENZOYL-COA THIOESTERASE FAMILY MEMBER"/>
    <property type="match status" value="1"/>
</dbReference>
<gene>
    <name evidence="1" type="ORF">SAMN05421849_0546</name>
</gene>
<dbReference type="Gene3D" id="3.10.129.10">
    <property type="entry name" value="Hotdog Thioesterase"/>
    <property type="match status" value="1"/>
</dbReference>
<dbReference type="Pfam" id="PF13279">
    <property type="entry name" value="4HBT_2"/>
    <property type="match status" value="1"/>
</dbReference>
<evidence type="ECO:0000313" key="1">
    <source>
        <dbReference type="EMBL" id="SIT76576.1"/>
    </source>
</evidence>